<dbReference type="RefSeq" id="WP_376892768.1">
    <property type="nucleotide sequence ID" value="NZ_JBHULS010000002.1"/>
</dbReference>
<gene>
    <name evidence="1" type="ORF">ACFSQP_06975</name>
</gene>
<name>A0ABW5KUG3_9FLAO</name>
<dbReference type="EMBL" id="JBHULS010000002">
    <property type="protein sequence ID" value="MFD2551555.1"/>
    <property type="molecule type" value="Genomic_DNA"/>
</dbReference>
<dbReference type="SUPFAM" id="SSF48452">
    <property type="entry name" value="TPR-like"/>
    <property type="match status" value="1"/>
</dbReference>
<organism evidence="1 2">
    <name type="scientific">Bizionia sediminis</name>
    <dbReference type="NCBI Taxonomy" id="1737064"/>
    <lineage>
        <taxon>Bacteria</taxon>
        <taxon>Pseudomonadati</taxon>
        <taxon>Bacteroidota</taxon>
        <taxon>Flavobacteriia</taxon>
        <taxon>Flavobacteriales</taxon>
        <taxon>Flavobacteriaceae</taxon>
        <taxon>Bizionia</taxon>
    </lineage>
</organism>
<dbReference type="Proteomes" id="UP001597472">
    <property type="component" value="Unassembled WGS sequence"/>
</dbReference>
<evidence type="ECO:0000313" key="2">
    <source>
        <dbReference type="Proteomes" id="UP001597472"/>
    </source>
</evidence>
<keyword evidence="2" id="KW-1185">Reference proteome</keyword>
<comment type="caution">
    <text evidence="1">The sequence shown here is derived from an EMBL/GenBank/DDBJ whole genome shotgun (WGS) entry which is preliminary data.</text>
</comment>
<reference evidence="2" key="1">
    <citation type="journal article" date="2019" name="Int. J. Syst. Evol. Microbiol.">
        <title>The Global Catalogue of Microorganisms (GCM) 10K type strain sequencing project: providing services to taxonomists for standard genome sequencing and annotation.</title>
        <authorList>
            <consortium name="The Broad Institute Genomics Platform"/>
            <consortium name="The Broad Institute Genome Sequencing Center for Infectious Disease"/>
            <person name="Wu L."/>
            <person name="Ma J."/>
        </authorList>
    </citation>
    <scope>NUCLEOTIDE SEQUENCE [LARGE SCALE GENOMIC DNA]</scope>
    <source>
        <strain evidence="2">KCTC 42587</strain>
    </source>
</reference>
<dbReference type="InterPro" id="IPR011990">
    <property type="entry name" value="TPR-like_helical_dom_sf"/>
</dbReference>
<dbReference type="Gene3D" id="1.25.40.10">
    <property type="entry name" value="Tetratricopeptide repeat domain"/>
    <property type="match status" value="2"/>
</dbReference>
<sequence length="819" mass="93383">MSTKYNILYNGHLALENGKQAVNNAYKDNYWNILPIERMQISEEIIMPGQSKNQDFERAEEKAIKAVQKHGMNIGGKEKNPQIDEAYLLLGKARYFDQRFIPALEAFNYILYKYPTSDKINQAKIWREKTNIRLDNNELAISNLKRLLEQEDLKDQDLADATSMLAQAYINSKVLDSAVWQLNKAAQSTKSNDERGRYRFIQGQLYNKLALKDSANWAFNKVIALNRKTPRAYLIAAHLEKARNVDALGGDKLAMLELLHELKDNRENRPYLGAIYYEIAQYHLKEAADSLAVAYYNKSLRTNSNDKILIAKDYENLGDIAFDFTEYKKAGAYYDSTLVNMALNSKPYRIIKRKRDNLSDVIYYEDIAAANDSILGLVAMTPDQRMAFFESYTETLKTQAAALKEEEAQRERNQGIAQVNQTPNRFGKSVGLTASSGGPSANSNSNFYFYNQTTVAYGKNEFRKNWGNRELKDNWRWASINKANTTAIAENNTEDEPENALFNPEFYVAQIPSSAQVIDSMVTERNRAYYQLGVIYKEKFKEYALSKSKFQALLALNPDQKLVLPTKYNLYKLYQLTSENAEAEIAKNDIISNYPESRYAAILKNPEAALEKDASSPESVYANLYQAFQDEAYQDVVTESERYLTIFEGEPIVPKMELLKAQALGRLYGFEAYSKALNFVAYNYANTQEGQQAQDIIDNLFPKISSTEFVDNPEERSYKIIYPFQATNTIGITEFVAKLEKETKQVNVFNLSVSVDFYTKDTSFVVVHGLRSKQGAMGYAASLEEKKKNKIIKPHFAISSSNYATVQIHKNVDAYLAVN</sequence>
<evidence type="ECO:0000313" key="1">
    <source>
        <dbReference type="EMBL" id="MFD2551555.1"/>
    </source>
</evidence>
<accession>A0ABW5KUG3</accession>
<protein>
    <submittedName>
        <fullName evidence="1">Tetratricopeptide repeat protein</fullName>
    </submittedName>
</protein>
<proteinExistence type="predicted"/>